<gene>
    <name evidence="6" type="ORF">GGH94_002348</name>
</gene>
<keyword evidence="7" id="KW-1185">Reference proteome</keyword>
<evidence type="ECO:0000256" key="3">
    <source>
        <dbReference type="ARBA" id="ARBA00023163"/>
    </source>
</evidence>
<accession>A0A9W8ISK0</accession>
<organism evidence="6 7">
    <name type="scientific">Coemansia aciculifera</name>
    <dbReference type="NCBI Taxonomy" id="417176"/>
    <lineage>
        <taxon>Eukaryota</taxon>
        <taxon>Fungi</taxon>
        <taxon>Fungi incertae sedis</taxon>
        <taxon>Zoopagomycota</taxon>
        <taxon>Kickxellomycotina</taxon>
        <taxon>Kickxellomycetes</taxon>
        <taxon>Kickxellales</taxon>
        <taxon>Kickxellaceae</taxon>
        <taxon>Coemansia</taxon>
    </lineage>
</organism>
<reference evidence="6" key="1">
    <citation type="submission" date="2022-07" db="EMBL/GenBank/DDBJ databases">
        <title>Phylogenomic reconstructions and comparative analyses of Kickxellomycotina fungi.</title>
        <authorList>
            <person name="Reynolds N.K."/>
            <person name="Stajich J.E."/>
            <person name="Barry K."/>
            <person name="Grigoriev I.V."/>
            <person name="Crous P."/>
            <person name="Smith M.E."/>
        </authorList>
    </citation>
    <scope>NUCLEOTIDE SEQUENCE</scope>
    <source>
        <strain evidence="6">RSA 476</strain>
    </source>
</reference>
<dbReference type="Pfam" id="PF11754">
    <property type="entry name" value="Velvet"/>
    <property type="match status" value="1"/>
</dbReference>
<dbReference type="AlphaFoldDB" id="A0A9W8ISK0"/>
<dbReference type="PANTHER" id="PTHR33572">
    <property type="entry name" value="SPORE DEVELOPMENT REGULATOR VOSA"/>
    <property type="match status" value="1"/>
</dbReference>
<name>A0A9W8ISK0_9FUNG</name>
<dbReference type="Gene3D" id="2.60.40.3960">
    <property type="entry name" value="Velvet domain"/>
    <property type="match status" value="1"/>
</dbReference>
<sequence length="535" mass="57282">MSQGSCLTSDNLQLLCSAASVAAGVLNFPPQHYELIIRQQPERSRVGSISEKMDRRPIDPPPIIQLVKHDSMDPLSNAYTVSPAFIMQVMLMDEAGKTSLRQIKGHQAAAMAGALVSPLHTLRDMTGSQGAYFVFSDLSVRIEGSFRLRFELYEMEGDAVHHRASALSGVFSVYSPKRFPGMMESTPLSKLFAEQGLRIRIRTEAGTKKRGKKSLADEGFGAAIPAKRAKRNDDSGSQQHFEVGRTTFTRMNASASGSPQATSLARSLLTSAATAGASNPGLLIFHHDPFSVYRNENESMAADGQRQCYQPKNMFGLDGGYYHKQLSNSHSSPINDMKTHHHTLDLSDMAAVALLDSLSGGNIIGNAAKQVSPPTVSDVDISQLLAPASIGLSQQQHSQSPFASMSAGTGFNMGAPYSNYRVTSAHATGYQDNQFTASATACGAQNALYPPNSFMNIAARLHPPLRSSASSGSGGLILSQMPQRLYSSQIRTASNGSSSNSDSCLGLDLAFSQSTQGSILQTASRQEDAWSGAFA</sequence>
<dbReference type="InterPro" id="IPR037525">
    <property type="entry name" value="Velvet_dom"/>
</dbReference>
<dbReference type="PANTHER" id="PTHR33572:SF18">
    <property type="entry name" value="SPORE DEVELOPMENT REGULATOR VOSA"/>
    <property type="match status" value="1"/>
</dbReference>
<feature type="domain" description="Velvet" evidence="5">
    <location>
        <begin position="27"/>
        <end position="202"/>
    </location>
</feature>
<dbReference type="Proteomes" id="UP001140074">
    <property type="component" value="Unassembled WGS sequence"/>
</dbReference>
<proteinExistence type="predicted"/>
<evidence type="ECO:0000256" key="2">
    <source>
        <dbReference type="ARBA" id="ARBA00023015"/>
    </source>
</evidence>
<dbReference type="GO" id="GO:0005634">
    <property type="term" value="C:nucleus"/>
    <property type="evidence" value="ECO:0007669"/>
    <property type="project" value="UniProtKB-SubCell"/>
</dbReference>
<dbReference type="PROSITE" id="PS51821">
    <property type="entry name" value="VELVET"/>
    <property type="match status" value="1"/>
</dbReference>
<keyword evidence="3" id="KW-0804">Transcription</keyword>
<keyword evidence="4" id="KW-0539">Nucleus</keyword>
<evidence type="ECO:0000259" key="5">
    <source>
        <dbReference type="PROSITE" id="PS51821"/>
    </source>
</evidence>
<comment type="caution">
    <text evidence="6">The sequence shown here is derived from an EMBL/GenBank/DDBJ whole genome shotgun (WGS) entry which is preliminary data.</text>
</comment>
<evidence type="ECO:0000313" key="6">
    <source>
        <dbReference type="EMBL" id="KAJ2865272.1"/>
    </source>
</evidence>
<evidence type="ECO:0000256" key="1">
    <source>
        <dbReference type="ARBA" id="ARBA00004123"/>
    </source>
</evidence>
<dbReference type="EMBL" id="JANBUY010000064">
    <property type="protein sequence ID" value="KAJ2865272.1"/>
    <property type="molecule type" value="Genomic_DNA"/>
</dbReference>
<dbReference type="InterPro" id="IPR021740">
    <property type="entry name" value="Velvet"/>
</dbReference>
<evidence type="ECO:0000256" key="4">
    <source>
        <dbReference type="ARBA" id="ARBA00023242"/>
    </source>
</evidence>
<evidence type="ECO:0000313" key="7">
    <source>
        <dbReference type="Proteomes" id="UP001140074"/>
    </source>
</evidence>
<dbReference type="InterPro" id="IPR038491">
    <property type="entry name" value="Velvet_dom_sf"/>
</dbReference>
<keyword evidence="2" id="KW-0805">Transcription regulation</keyword>
<protein>
    <recommendedName>
        <fullName evidence="5">Velvet domain-containing protein</fullName>
    </recommendedName>
</protein>
<comment type="subcellular location">
    <subcellularLocation>
        <location evidence="1">Nucleus</location>
    </subcellularLocation>
</comment>